<dbReference type="Proteomes" id="UP000008792">
    <property type="component" value="Unassembled WGS sequence"/>
</dbReference>
<feature type="transmembrane region" description="Helical" evidence="1">
    <location>
        <begin position="189"/>
        <end position="212"/>
    </location>
</feature>
<evidence type="ECO:0000256" key="1">
    <source>
        <dbReference type="SAM" id="Phobius"/>
    </source>
</evidence>
<keyword evidence="3" id="KW-1185">Reference proteome</keyword>
<name>B4LR31_DROVI</name>
<dbReference type="AlphaFoldDB" id="B4LR31"/>
<dbReference type="KEGG" id="dvi:6628620"/>
<proteinExistence type="predicted"/>
<accession>B4LR31</accession>
<feature type="transmembrane region" description="Helical" evidence="1">
    <location>
        <begin position="151"/>
        <end position="169"/>
    </location>
</feature>
<reference evidence="2 3" key="1">
    <citation type="journal article" date="2007" name="Nature">
        <title>Evolution of genes and genomes on the Drosophila phylogeny.</title>
        <authorList>
            <consortium name="Drosophila 12 Genomes Consortium"/>
            <person name="Clark A.G."/>
            <person name="Eisen M.B."/>
            <person name="Smith D.R."/>
            <person name="Bergman C.M."/>
            <person name="Oliver B."/>
            <person name="Markow T.A."/>
            <person name="Kaufman T.C."/>
            <person name="Kellis M."/>
            <person name="Gelbart W."/>
            <person name="Iyer V.N."/>
            <person name="Pollard D.A."/>
            <person name="Sackton T.B."/>
            <person name="Larracuente A.M."/>
            <person name="Singh N.D."/>
            <person name="Abad J.P."/>
            <person name="Abt D.N."/>
            <person name="Adryan B."/>
            <person name="Aguade M."/>
            <person name="Akashi H."/>
            <person name="Anderson W.W."/>
            <person name="Aquadro C.F."/>
            <person name="Ardell D.H."/>
            <person name="Arguello R."/>
            <person name="Artieri C.G."/>
            <person name="Barbash D.A."/>
            <person name="Barker D."/>
            <person name="Barsanti P."/>
            <person name="Batterham P."/>
            <person name="Batzoglou S."/>
            <person name="Begun D."/>
            <person name="Bhutkar A."/>
            <person name="Blanco E."/>
            <person name="Bosak S.A."/>
            <person name="Bradley R.K."/>
            <person name="Brand A.D."/>
            <person name="Brent M.R."/>
            <person name="Brooks A.N."/>
            <person name="Brown R.H."/>
            <person name="Butlin R.K."/>
            <person name="Caggese C."/>
            <person name="Calvi B.R."/>
            <person name="Bernardo de Carvalho A."/>
            <person name="Caspi A."/>
            <person name="Castrezana S."/>
            <person name="Celniker S.E."/>
            <person name="Chang J.L."/>
            <person name="Chapple C."/>
            <person name="Chatterji S."/>
            <person name="Chinwalla A."/>
            <person name="Civetta A."/>
            <person name="Clifton S.W."/>
            <person name="Comeron J.M."/>
            <person name="Costello J.C."/>
            <person name="Coyne J.A."/>
            <person name="Daub J."/>
            <person name="David R.G."/>
            <person name="Delcher A.L."/>
            <person name="Delehaunty K."/>
            <person name="Do C.B."/>
            <person name="Ebling H."/>
            <person name="Edwards K."/>
            <person name="Eickbush T."/>
            <person name="Evans J.D."/>
            <person name="Filipski A."/>
            <person name="Findeiss S."/>
            <person name="Freyhult E."/>
            <person name="Fulton L."/>
            <person name="Fulton R."/>
            <person name="Garcia A.C."/>
            <person name="Gardiner A."/>
            <person name="Garfield D.A."/>
            <person name="Garvin B.E."/>
            <person name="Gibson G."/>
            <person name="Gilbert D."/>
            <person name="Gnerre S."/>
            <person name="Godfrey J."/>
            <person name="Good R."/>
            <person name="Gotea V."/>
            <person name="Gravely B."/>
            <person name="Greenberg A.J."/>
            <person name="Griffiths-Jones S."/>
            <person name="Gross S."/>
            <person name="Guigo R."/>
            <person name="Gustafson E.A."/>
            <person name="Haerty W."/>
            <person name="Hahn M.W."/>
            <person name="Halligan D.L."/>
            <person name="Halpern A.L."/>
            <person name="Halter G.M."/>
            <person name="Han M.V."/>
            <person name="Heger A."/>
            <person name="Hillier L."/>
            <person name="Hinrichs A.S."/>
            <person name="Holmes I."/>
            <person name="Hoskins R.A."/>
            <person name="Hubisz M.J."/>
            <person name="Hultmark D."/>
            <person name="Huntley M.A."/>
            <person name="Jaffe D.B."/>
            <person name="Jagadeeshan S."/>
            <person name="Jeck W.R."/>
            <person name="Johnson J."/>
            <person name="Jones C.D."/>
            <person name="Jordan W.C."/>
            <person name="Karpen G.H."/>
            <person name="Kataoka E."/>
            <person name="Keightley P.D."/>
            <person name="Kheradpour P."/>
            <person name="Kirkness E.F."/>
            <person name="Koerich L.B."/>
            <person name="Kristiansen K."/>
            <person name="Kudrna D."/>
            <person name="Kulathinal R.J."/>
            <person name="Kumar S."/>
            <person name="Kwok R."/>
            <person name="Lander E."/>
            <person name="Langley C.H."/>
            <person name="Lapoint R."/>
            <person name="Lazzaro B.P."/>
            <person name="Lee S.J."/>
            <person name="Levesque L."/>
            <person name="Li R."/>
            <person name="Lin C.F."/>
            <person name="Lin M.F."/>
            <person name="Lindblad-Toh K."/>
            <person name="Llopart A."/>
            <person name="Long M."/>
            <person name="Low L."/>
            <person name="Lozovsky E."/>
            <person name="Lu J."/>
            <person name="Luo M."/>
            <person name="Machado C.A."/>
            <person name="Makalowski W."/>
            <person name="Marzo M."/>
            <person name="Matsuda M."/>
            <person name="Matzkin L."/>
            <person name="McAllister B."/>
            <person name="McBride C.S."/>
            <person name="McKernan B."/>
            <person name="McKernan K."/>
            <person name="Mendez-Lago M."/>
            <person name="Minx P."/>
            <person name="Mollenhauer M.U."/>
            <person name="Montooth K."/>
            <person name="Mount S.M."/>
            <person name="Mu X."/>
            <person name="Myers E."/>
            <person name="Negre B."/>
            <person name="Newfeld S."/>
            <person name="Nielsen R."/>
            <person name="Noor M.A."/>
            <person name="O'Grady P."/>
            <person name="Pachter L."/>
            <person name="Papaceit M."/>
            <person name="Parisi M.J."/>
            <person name="Parisi M."/>
            <person name="Parts L."/>
            <person name="Pedersen J.S."/>
            <person name="Pesole G."/>
            <person name="Phillippy A.M."/>
            <person name="Ponting C.P."/>
            <person name="Pop M."/>
            <person name="Porcelli D."/>
            <person name="Powell J.R."/>
            <person name="Prohaska S."/>
            <person name="Pruitt K."/>
            <person name="Puig M."/>
            <person name="Quesneville H."/>
            <person name="Ram K.R."/>
            <person name="Rand D."/>
            <person name="Rasmussen M.D."/>
            <person name="Reed L.K."/>
            <person name="Reenan R."/>
            <person name="Reily A."/>
            <person name="Remington K.A."/>
            <person name="Rieger T.T."/>
            <person name="Ritchie M.G."/>
            <person name="Robin C."/>
            <person name="Rogers Y.H."/>
            <person name="Rohde C."/>
            <person name="Rozas J."/>
            <person name="Rubenfield M.J."/>
            <person name="Ruiz A."/>
            <person name="Russo S."/>
            <person name="Salzberg S.L."/>
            <person name="Sanchez-Gracia A."/>
            <person name="Saranga D.J."/>
            <person name="Sato H."/>
            <person name="Schaeffer S.W."/>
            <person name="Schatz M.C."/>
            <person name="Schlenke T."/>
            <person name="Schwartz R."/>
            <person name="Segarra C."/>
            <person name="Singh R.S."/>
            <person name="Sirot L."/>
            <person name="Sirota M."/>
            <person name="Sisneros N.B."/>
            <person name="Smith C.D."/>
            <person name="Smith T.F."/>
            <person name="Spieth J."/>
            <person name="Stage D.E."/>
            <person name="Stark A."/>
            <person name="Stephan W."/>
            <person name="Strausberg R.L."/>
            <person name="Strempel S."/>
            <person name="Sturgill D."/>
            <person name="Sutton G."/>
            <person name="Sutton G.G."/>
            <person name="Tao W."/>
            <person name="Teichmann S."/>
            <person name="Tobari Y.N."/>
            <person name="Tomimura Y."/>
            <person name="Tsolas J.M."/>
            <person name="Valente V.L."/>
            <person name="Venter E."/>
            <person name="Venter J.C."/>
            <person name="Vicario S."/>
            <person name="Vieira F.G."/>
            <person name="Vilella A.J."/>
            <person name="Villasante A."/>
            <person name="Walenz B."/>
            <person name="Wang J."/>
            <person name="Wasserman M."/>
            <person name="Watts T."/>
            <person name="Wilson D."/>
            <person name="Wilson R.K."/>
            <person name="Wing R.A."/>
            <person name="Wolfner M.F."/>
            <person name="Wong A."/>
            <person name="Wong G.K."/>
            <person name="Wu C.I."/>
            <person name="Wu G."/>
            <person name="Yamamoto D."/>
            <person name="Yang H.P."/>
            <person name="Yang S.P."/>
            <person name="Yorke J.A."/>
            <person name="Yoshida K."/>
            <person name="Zdobnov E."/>
            <person name="Zhang P."/>
            <person name="Zhang Y."/>
            <person name="Zimin A.V."/>
            <person name="Baldwin J."/>
            <person name="Abdouelleil A."/>
            <person name="Abdulkadir J."/>
            <person name="Abebe A."/>
            <person name="Abera B."/>
            <person name="Abreu J."/>
            <person name="Acer S.C."/>
            <person name="Aftuck L."/>
            <person name="Alexander A."/>
            <person name="An P."/>
            <person name="Anderson E."/>
            <person name="Anderson S."/>
            <person name="Arachi H."/>
            <person name="Azer M."/>
            <person name="Bachantsang P."/>
            <person name="Barry A."/>
            <person name="Bayul T."/>
            <person name="Berlin A."/>
            <person name="Bessette D."/>
            <person name="Bloom T."/>
            <person name="Blye J."/>
            <person name="Boguslavskiy L."/>
            <person name="Bonnet C."/>
            <person name="Boukhgalter B."/>
            <person name="Bourzgui I."/>
            <person name="Brown A."/>
            <person name="Cahill P."/>
            <person name="Channer S."/>
            <person name="Cheshatsang Y."/>
            <person name="Chuda L."/>
            <person name="Citroen M."/>
            <person name="Collymore A."/>
            <person name="Cooke P."/>
            <person name="Costello M."/>
            <person name="D'Aco K."/>
            <person name="Daza R."/>
            <person name="De Haan G."/>
            <person name="DeGray S."/>
            <person name="DeMaso C."/>
            <person name="Dhargay N."/>
            <person name="Dooley K."/>
            <person name="Dooley E."/>
            <person name="Doricent M."/>
            <person name="Dorje P."/>
            <person name="Dorjee K."/>
            <person name="Dupes A."/>
            <person name="Elong R."/>
            <person name="Falk J."/>
            <person name="Farina A."/>
            <person name="Faro S."/>
            <person name="Ferguson D."/>
            <person name="Fisher S."/>
            <person name="Foley C.D."/>
            <person name="Franke A."/>
            <person name="Friedrich D."/>
            <person name="Gadbois L."/>
            <person name="Gearin G."/>
            <person name="Gearin C.R."/>
            <person name="Giannoukos G."/>
            <person name="Goode T."/>
            <person name="Graham J."/>
            <person name="Grandbois E."/>
            <person name="Grewal S."/>
            <person name="Gyaltsen K."/>
            <person name="Hafez N."/>
            <person name="Hagos B."/>
            <person name="Hall J."/>
            <person name="Henson C."/>
            <person name="Hollinger A."/>
            <person name="Honan T."/>
            <person name="Huard M.D."/>
            <person name="Hughes L."/>
            <person name="Hurhula B."/>
            <person name="Husby M.E."/>
            <person name="Kamat A."/>
            <person name="Kanga B."/>
            <person name="Kashin S."/>
            <person name="Khazanovich D."/>
            <person name="Kisner P."/>
            <person name="Lance K."/>
            <person name="Lara M."/>
            <person name="Lee W."/>
            <person name="Lennon N."/>
            <person name="Letendre F."/>
            <person name="LeVine R."/>
            <person name="Lipovsky A."/>
            <person name="Liu X."/>
            <person name="Liu J."/>
            <person name="Liu S."/>
            <person name="Lokyitsang T."/>
            <person name="Lokyitsang Y."/>
            <person name="Lubonja R."/>
            <person name="Lui A."/>
            <person name="MacDonald P."/>
            <person name="Magnisalis V."/>
            <person name="Maru K."/>
            <person name="Matthews C."/>
            <person name="McCusker W."/>
            <person name="McDonough S."/>
            <person name="Mehta T."/>
            <person name="Meldrim J."/>
            <person name="Meneus L."/>
            <person name="Mihai O."/>
            <person name="Mihalev A."/>
            <person name="Mihova T."/>
            <person name="Mittelman R."/>
            <person name="Mlenga V."/>
            <person name="Montmayeur A."/>
            <person name="Mulrain L."/>
            <person name="Navidi A."/>
            <person name="Naylor J."/>
            <person name="Negash T."/>
            <person name="Nguyen T."/>
            <person name="Nguyen N."/>
            <person name="Nicol R."/>
            <person name="Norbu C."/>
            <person name="Norbu N."/>
            <person name="Novod N."/>
            <person name="O'Neill B."/>
            <person name="Osman S."/>
            <person name="Markiewicz E."/>
            <person name="Oyono O.L."/>
            <person name="Patti C."/>
            <person name="Phunkhang P."/>
            <person name="Pierre F."/>
            <person name="Priest M."/>
            <person name="Raghuraman S."/>
            <person name="Rege F."/>
            <person name="Reyes R."/>
            <person name="Rise C."/>
            <person name="Rogov P."/>
            <person name="Ross K."/>
            <person name="Ryan E."/>
            <person name="Settipalli S."/>
            <person name="Shea T."/>
            <person name="Sherpa N."/>
            <person name="Shi L."/>
            <person name="Shih D."/>
            <person name="Sparrow T."/>
            <person name="Spaulding J."/>
            <person name="Stalker J."/>
            <person name="Stange-Thomann N."/>
            <person name="Stavropoulos S."/>
            <person name="Stone C."/>
            <person name="Strader C."/>
            <person name="Tesfaye S."/>
            <person name="Thomson T."/>
            <person name="Thoulutsang Y."/>
            <person name="Thoulutsang D."/>
            <person name="Topham K."/>
            <person name="Topping I."/>
            <person name="Tsamla T."/>
            <person name="Vassiliev H."/>
            <person name="Vo A."/>
            <person name="Wangchuk T."/>
            <person name="Wangdi T."/>
            <person name="Weiand M."/>
            <person name="Wilkinson J."/>
            <person name="Wilson A."/>
            <person name="Yadav S."/>
            <person name="Young G."/>
            <person name="Yu Q."/>
            <person name="Zembek L."/>
            <person name="Zhong D."/>
            <person name="Zimmer A."/>
            <person name="Zwirko Z."/>
            <person name="Jaffe D.B."/>
            <person name="Alvarez P."/>
            <person name="Brockman W."/>
            <person name="Butler J."/>
            <person name="Chin C."/>
            <person name="Gnerre S."/>
            <person name="Grabherr M."/>
            <person name="Kleber M."/>
            <person name="Mauceli E."/>
            <person name="MacCallum I."/>
        </authorList>
    </citation>
    <scope>NUCLEOTIDE SEQUENCE [LARGE SCALE GENOMIC DNA]</scope>
    <source>
        <strain evidence="3">Tucson 15010-1051.87</strain>
    </source>
</reference>
<keyword evidence="1" id="KW-0472">Membrane</keyword>
<keyword evidence="1" id="KW-1133">Transmembrane helix</keyword>
<dbReference type="InParanoid" id="B4LR31"/>
<dbReference type="HOGENOM" id="CLU_656006_0_0_1"/>
<feature type="transmembrane region" description="Helical" evidence="1">
    <location>
        <begin position="101"/>
        <end position="122"/>
    </location>
</feature>
<gene>
    <name evidence="2" type="primary">Dvir\GJ12773</name>
    <name evidence="2" type="ORF">Dvir_GJ12773</name>
</gene>
<feature type="transmembrane region" description="Helical" evidence="1">
    <location>
        <begin position="63"/>
        <end position="89"/>
    </location>
</feature>
<protein>
    <recommendedName>
        <fullName evidence="4">Gustatory receptor</fullName>
    </recommendedName>
</protein>
<keyword evidence="1" id="KW-0812">Transmembrane</keyword>
<dbReference type="OrthoDB" id="7851609at2759"/>
<feature type="transmembrane region" description="Helical" evidence="1">
    <location>
        <begin position="261"/>
        <end position="283"/>
    </location>
</feature>
<sequence length="420" mass="50309">MWNTQDIRLLRSGLAQAVYRRFFQCSAWLLYGIARGCHFFKLRYNKQHKRMEEMQYHRIISKLVVTVKCLVFLRDAVDYMVLGFVVWIHFFRVEDSGGQNFLIGLVMQGLTMYVLRRVTIFLHSQEDRKLIMHLINEIFFITRTIESKFGMIYHCELCLLCVYFFKQYLLYVMLDSMWHKPYFLWINFFYWILMEYCSLGYFIYQLILLNWYRNFSFFLQRFIEYHGSQSFISGRYHRRLLWLFKIHLRINNLHQHIKKKVAWLPAAIYLAIFTSIFNMTLMIECIVYAGDEIENKVYIMSDGCLGPAVIPMLNVFIIGLCTDRLRSEELTQQQQIVLINILYVRKAFPHDHTLKVLNNEHTSLIVHQKLEPLLNVIILDTTCDREFAFDYFLTVIVTALSFVQYTVSTGRILDECVTHK</sequence>
<evidence type="ECO:0000313" key="2">
    <source>
        <dbReference type="EMBL" id="EDW63495.2"/>
    </source>
</evidence>
<evidence type="ECO:0000313" key="3">
    <source>
        <dbReference type="Proteomes" id="UP000008792"/>
    </source>
</evidence>
<dbReference type="EMBL" id="CH940649">
    <property type="protein sequence ID" value="EDW63495.2"/>
    <property type="molecule type" value="Genomic_DNA"/>
</dbReference>
<evidence type="ECO:0008006" key="4">
    <source>
        <dbReference type="Google" id="ProtNLM"/>
    </source>
</evidence>
<organism evidence="2 3">
    <name type="scientific">Drosophila virilis</name>
    <name type="common">Fruit fly</name>
    <dbReference type="NCBI Taxonomy" id="7244"/>
    <lineage>
        <taxon>Eukaryota</taxon>
        <taxon>Metazoa</taxon>
        <taxon>Ecdysozoa</taxon>
        <taxon>Arthropoda</taxon>
        <taxon>Hexapoda</taxon>
        <taxon>Insecta</taxon>
        <taxon>Pterygota</taxon>
        <taxon>Neoptera</taxon>
        <taxon>Endopterygota</taxon>
        <taxon>Diptera</taxon>
        <taxon>Brachycera</taxon>
        <taxon>Muscomorpha</taxon>
        <taxon>Ephydroidea</taxon>
        <taxon>Drosophilidae</taxon>
        <taxon>Drosophila</taxon>
    </lineage>
</organism>